<comment type="function">
    <text evidence="5 6 7">Catalyzes the transfer of endogenously produced octanoic acid from octanoyl-acyl-carrier-protein onto the lipoyl domains of lipoate-dependent enzymes. Lipoyl-ACP can also act as a substrate although octanoyl-ACP is likely to be the physiological substrate.</text>
</comment>
<evidence type="ECO:0000256" key="10">
    <source>
        <dbReference type="PIRSR" id="PIRSR016262-3"/>
    </source>
</evidence>
<dbReference type="PIRSF" id="PIRSF016262">
    <property type="entry name" value="LPLase"/>
    <property type="match status" value="1"/>
</dbReference>
<dbReference type="InterPro" id="IPR004143">
    <property type="entry name" value="BPL_LPL_catalytic"/>
</dbReference>
<feature type="binding site" evidence="6 9">
    <location>
        <begin position="66"/>
        <end position="73"/>
    </location>
    <ligand>
        <name>substrate</name>
    </ligand>
</feature>
<dbReference type="Gene3D" id="3.30.930.10">
    <property type="entry name" value="Bira Bifunctional Protein, Domain 2"/>
    <property type="match status" value="1"/>
</dbReference>
<dbReference type="EC" id="2.3.1.181" evidence="6 7"/>
<dbReference type="RefSeq" id="WP_174605490.1">
    <property type="nucleotide sequence ID" value="NZ_CP054490.1"/>
</dbReference>
<dbReference type="Proteomes" id="UP000509429">
    <property type="component" value="Chromosome"/>
</dbReference>
<comment type="catalytic activity">
    <reaction evidence="6 7">
        <text>octanoyl-[ACP] + L-lysyl-[protein] = N(6)-octanoyl-L-lysyl-[protein] + holo-[ACP] + H(+)</text>
        <dbReference type="Rhea" id="RHEA:17665"/>
        <dbReference type="Rhea" id="RHEA-COMP:9636"/>
        <dbReference type="Rhea" id="RHEA-COMP:9685"/>
        <dbReference type="Rhea" id="RHEA-COMP:9752"/>
        <dbReference type="Rhea" id="RHEA-COMP:9928"/>
        <dbReference type="ChEBI" id="CHEBI:15378"/>
        <dbReference type="ChEBI" id="CHEBI:29969"/>
        <dbReference type="ChEBI" id="CHEBI:64479"/>
        <dbReference type="ChEBI" id="CHEBI:78463"/>
        <dbReference type="ChEBI" id="CHEBI:78809"/>
        <dbReference type="EC" id="2.3.1.181"/>
    </reaction>
</comment>
<keyword evidence="13" id="KW-1185">Reference proteome</keyword>
<dbReference type="UniPathway" id="UPA00538">
    <property type="reaction ID" value="UER00592"/>
</dbReference>
<evidence type="ECO:0000256" key="2">
    <source>
        <dbReference type="ARBA" id="ARBA00022490"/>
    </source>
</evidence>
<evidence type="ECO:0000256" key="3">
    <source>
        <dbReference type="ARBA" id="ARBA00022679"/>
    </source>
</evidence>
<dbReference type="CDD" id="cd16444">
    <property type="entry name" value="LipB"/>
    <property type="match status" value="1"/>
</dbReference>
<feature type="active site" description="Acyl-thioester intermediate" evidence="6 8">
    <location>
        <position position="164"/>
    </location>
</feature>
<feature type="site" description="Lowers pKa of active site Cys" evidence="6 10">
    <location>
        <position position="130"/>
    </location>
</feature>
<feature type="domain" description="BPL/LPL catalytic" evidence="11">
    <location>
        <begin position="27"/>
        <end position="203"/>
    </location>
</feature>
<dbReference type="InterPro" id="IPR000544">
    <property type="entry name" value="Octanoyltransferase"/>
</dbReference>
<organism evidence="12 13">
    <name type="scientific">Candidatus Ruthia endofausta</name>
    <dbReference type="NCBI Taxonomy" id="2738852"/>
    <lineage>
        <taxon>Bacteria</taxon>
        <taxon>Pseudomonadati</taxon>
        <taxon>Pseudomonadota</taxon>
        <taxon>Gammaproteobacteria</taxon>
        <taxon>Candidatus Pseudothioglobaceae</taxon>
        <taxon>Candidatus Ruthturnera</taxon>
    </lineage>
</organism>
<evidence type="ECO:0000313" key="13">
    <source>
        <dbReference type="Proteomes" id="UP000509429"/>
    </source>
</evidence>
<dbReference type="SUPFAM" id="SSF55681">
    <property type="entry name" value="Class II aaRS and biotin synthetases"/>
    <property type="match status" value="1"/>
</dbReference>
<dbReference type="Pfam" id="PF21948">
    <property type="entry name" value="LplA-B_cat"/>
    <property type="match status" value="1"/>
</dbReference>
<evidence type="ECO:0000313" key="12">
    <source>
        <dbReference type="EMBL" id="QKQ24051.1"/>
    </source>
</evidence>
<sequence length="204" mass="23022">MRIINLGRQDYLNIWERMKIFTNTRDKNTQDELWIVEHSPVFTQGISSKPEYVLSSSNIPIIQTDRGGQITYHGPGQAVIYCLIDLKRLEIGIKKMIEIIENSIIDLLKTYAIKAHLKSGAPGVYVNNAKIAALGLKVKQSKIYHGLSFNVDMDLSPFMQINPCGYQGLKVTQLCDLTGNSDTLNTVAEKLSLILINYVTRNRH</sequence>
<comment type="pathway">
    <text evidence="1 6 7">Protein modification; protein lipoylation via endogenous pathway; protein N(6)-(lipoyl)lysine from octanoyl-[acyl-carrier-protein]: step 1/2.</text>
</comment>
<dbReference type="EMBL" id="CP054490">
    <property type="protein sequence ID" value="QKQ24051.1"/>
    <property type="molecule type" value="Genomic_DNA"/>
</dbReference>
<dbReference type="GO" id="GO:0033819">
    <property type="term" value="F:lipoyl(octanoyl) transferase activity"/>
    <property type="evidence" value="ECO:0007669"/>
    <property type="project" value="UniProtKB-EC"/>
</dbReference>
<dbReference type="GO" id="GO:0009249">
    <property type="term" value="P:protein lipoylation"/>
    <property type="evidence" value="ECO:0007669"/>
    <property type="project" value="InterPro"/>
</dbReference>
<dbReference type="KEGG" id="reo:HUE58_02520"/>
<evidence type="ECO:0000256" key="7">
    <source>
        <dbReference type="PIRNR" id="PIRNR016262"/>
    </source>
</evidence>
<proteinExistence type="inferred from homology"/>
<dbReference type="AlphaFoldDB" id="A0A6N0HP36"/>
<protein>
    <recommendedName>
        <fullName evidence="6 7">Octanoyltransferase</fullName>
        <ecNumber evidence="6 7">2.3.1.181</ecNumber>
    </recommendedName>
    <alternativeName>
        <fullName evidence="6">Lipoate-protein ligase B</fullName>
    </alternativeName>
    <alternativeName>
        <fullName evidence="6">Lipoyl/octanoyl transferase</fullName>
    </alternativeName>
    <alternativeName>
        <fullName evidence="6">Octanoyl-[acyl-carrier-protein]-protein N-octanoyltransferase</fullName>
    </alternativeName>
</protein>
<dbReference type="PANTHER" id="PTHR10993">
    <property type="entry name" value="OCTANOYLTRANSFERASE"/>
    <property type="match status" value="1"/>
</dbReference>
<keyword evidence="3 6" id="KW-0808">Transferase</keyword>
<keyword evidence="2 6" id="KW-0963">Cytoplasm</keyword>
<evidence type="ECO:0000256" key="6">
    <source>
        <dbReference type="HAMAP-Rule" id="MF_00013"/>
    </source>
</evidence>
<dbReference type="PROSITE" id="PS51733">
    <property type="entry name" value="BPL_LPL_CATALYTIC"/>
    <property type="match status" value="1"/>
</dbReference>
<feature type="binding site" evidence="6 9">
    <location>
        <begin position="133"/>
        <end position="135"/>
    </location>
    <ligand>
        <name>substrate</name>
    </ligand>
</feature>
<evidence type="ECO:0000256" key="9">
    <source>
        <dbReference type="PIRSR" id="PIRSR016262-2"/>
    </source>
</evidence>
<accession>A0A6N0HP36</accession>
<dbReference type="NCBIfam" id="NF010922">
    <property type="entry name" value="PRK14342.1"/>
    <property type="match status" value="1"/>
</dbReference>
<evidence type="ECO:0000256" key="1">
    <source>
        <dbReference type="ARBA" id="ARBA00004821"/>
    </source>
</evidence>
<feature type="binding site" evidence="6 9">
    <location>
        <begin position="146"/>
        <end position="148"/>
    </location>
    <ligand>
        <name>substrate</name>
    </ligand>
</feature>
<name>A0A6N0HP36_9GAMM</name>
<dbReference type="InterPro" id="IPR020605">
    <property type="entry name" value="Octanoyltransferase_CS"/>
</dbReference>
<evidence type="ECO:0000259" key="11">
    <source>
        <dbReference type="PROSITE" id="PS51733"/>
    </source>
</evidence>
<comment type="miscellaneous">
    <text evidence="6">In the reaction, the free carboxyl group of octanoic acid is attached via an amide linkage to the epsilon-amino group of a specific lysine residue of lipoyl domains of lipoate-dependent enzymes.</text>
</comment>
<evidence type="ECO:0000256" key="5">
    <source>
        <dbReference type="ARBA" id="ARBA00024732"/>
    </source>
</evidence>
<dbReference type="GO" id="GO:0005737">
    <property type="term" value="C:cytoplasm"/>
    <property type="evidence" value="ECO:0007669"/>
    <property type="project" value="UniProtKB-SubCell"/>
</dbReference>
<dbReference type="InterPro" id="IPR045864">
    <property type="entry name" value="aa-tRNA-synth_II/BPL/LPL"/>
</dbReference>
<comment type="subcellular location">
    <subcellularLocation>
        <location evidence="6">Cytoplasm</location>
    </subcellularLocation>
</comment>
<dbReference type="HAMAP" id="MF_00013">
    <property type="entry name" value="LipB"/>
    <property type="match status" value="1"/>
</dbReference>
<evidence type="ECO:0000256" key="8">
    <source>
        <dbReference type="PIRSR" id="PIRSR016262-1"/>
    </source>
</evidence>
<gene>
    <name evidence="6 12" type="primary">lipB</name>
    <name evidence="12" type="ORF">HUE58_02520</name>
</gene>
<comment type="similarity">
    <text evidence="6 7">Belongs to the LipB family.</text>
</comment>
<keyword evidence="4 6" id="KW-0012">Acyltransferase</keyword>
<dbReference type="FunFam" id="3.30.930.10:FF:000020">
    <property type="entry name" value="Octanoyltransferase"/>
    <property type="match status" value="1"/>
</dbReference>
<evidence type="ECO:0000256" key="4">
    <source>
        <dbReference type="ARBA" id="ARBA00023315"/>
    </source>
</evidence>
<reference evidence="12 13" key="1">
    <citation type="submission" date="2020-05" db="EMBL/GenBank/DDBJ databases">
        <title>Horizontal transmission and recombination maintain forever young bacterial symbiont genomes.</title>
        <authorList>
            <person name="Russell S.L."/>
            <person name="Pepper-Tunick E."/>
            <person name="Svedberg J."/>
            <person name="Byrne A."/>
            <person name="Ruelas Castillo J."/>
            <person name="Vollmers C."/>
            <person name="Beinart R.A."/>
            <person name="Corbett-Detig R."/>
        </authorList>
    </citation>
    <scope>NUCLEOTIDE SEQUENCE [LARGE SCALE GENOMIC DNA]</scope>
    <source>
        <strain evidence="12">JDF_Ridge</strain>
    </source>
</reference>
<dbReference type="PANTHER" id="PTHR10993:SF7">
    <property type="entry name" value="LIPOYLTRANSFERASE 2, MITOCHONDRIAL-RELATED"/>
    <property type="match status" value="1"/>
</dbReference>
<dbReference type="NCBIfam" id="TIGR00214">
    <property type="entry name" value="lipB"/>
    <property type="match status" value="1"/>
</dbReference>
<dbReference type="PROSITE" id="PS01313">
    <property type="entry name" value="LIPB"/>
    <property type="match status" value="1"/>
</dbReference>